<dbReference type="PROSITE" id="PS50089">
    <property type="entry name" value="ZF_RING_2"/>
    <property type="match status" value="1"/>
</dbReference>
<evidence type="ECO:0000259" key="3">
    <source>
        <dbReference type="PROSITE" id="PS50089"/>
    </source>
</evidence>
<dbReference type="InterPro" id="IPR001841">
    <property type="entry name" value="Znf_RING"/>
</dbReference>
<name>A0A1R2BSG0_9CILI</name>
<protein>
    <recommendedName>
        <fullName evidence="3">RING-type domain-containing protein</fullName>
    </recommendedName>
</protein>
<keyword evidence="1" id="KW-0862">Zinc</keyword>
<keyword evidence="1" id="KW-0863">Zinc-finger</keyword>
<keyword evidence="2" id="KW-1133">Transmembrane helix</keyword>
<dbReference type="OrthoDB" id="20534at2759"/>
<evidence type="ECO:0000256" key="1">
    <source>
        <dbReference type="PROSITE-ProRule" id="PRU00175"/>
    </source>
</evidence>
<accession>A0A1R2BSG0</accession>
<gene>
    <name evidence="4" type="ORF">SteCoe_20367</name>
</gene>
<dbReference type="InterPro" id="IPR013083">
    <property type="entry name" value="Znf_RING/FYVE/PHD"/>
</dbReference>
<comment type="caution">
    <text evidence="4">The sequence shown here is derived from an EMBL/GenBank/DDBJ whole genome shotgun (WGS) entry which is preliminary data.</text>
</comment>
<dbReference type="Gene3D" id="3.30.40.10">
    <property type="entry name" value="Zinc/RING finger domain, C3HC4 (zinc finger)"/>
    <property type="match status" value="1"/>
</dbReference>
<keyword evidence="2" id="KW-0812">Transmembrane</keyword>
<dbReference type="AlphaFoldDB" id="A0A1R2BSG0"/>
<keyword evidence="5" id="KW-1185">Reference proteome</keyword>
<dbReference type="EMBL" id="MPUH01000463">
    <property type="protein sequence ID" value="OMJ79597.1"/>
    <property type="molecule type" value="Genomic_DNA"/>
</dbReference>
<feature type="transmembrane region" description="Helical" evidence="2">
    <location>
        <begin position="6"/>
        <end position="25"/>
    </location>
</feature>
<reference evidence="4 5" key="1">
    <citation type="submission" date="2016-11" db="EMBL/GenBank/DDBJ databases">
        <title>The macronuclear genome of Stentor coeruleus: a giant cell with tiny introns.</title>
        <authorList>
            <person name="Slabodnick M."/>
            <person name="Ruby J.G."/>
            <person name="Reiff S.B."/>
            <person name="Swart E.C."/>
            <person name="Gosai S."/>
            <person name="Prabakaran S."/>
            <person name="Witkowska E."/>
            <person name="Larue G.E."/>
            <person name="Fisher S."/>
            <person name="Freeman R.M."/>
            <person name="Gunawardena J."/>
            <person name="Chu W."/>
            <person name="Stover N.A."/>
            <person name="Gregory B.D."/>
            <person name="Nowacki M."/>
            <person name="Derisi J."/>
            <person name="Roy S.W."/>
            <person name="Marshall W.F."/>
            <person name="Sood P."/>
        </authorList>
    </citation>
    <scope>NUCLEOTIDE SEQUENCE [LARGE SCALE GENOMIC DNA]</scope>
    <source>
        <strain evidence="4">WM001</strain>
    </source>
</reference>
<sequence length="288" mass="33077">MRQSNVIVIGCGVLMSISAGVYWYFCKKLKVAIEKIIDVENIPETADGAHVILDGIVSVSKGILDKLKRPDKSIILITETTDINRRLGEILPKKYTYKKRNAKFYMGTNSNVHVKLTDTKLIVLPLIEESWVQVDMTWWNTIKSFFSSKVSCFKRERTISLEHNKHLYAEGVLKSIGKSEYEIEPTGIFTYKNDFLSKFTTKKNISEVIFVLSLMIFTTSCIALYYYRYMPKNALKKGRKCLLCDNTANVILNECNHMVICRACLISQTKCPEINCNRFIRTYTTIIT</sequence>
<dbReference type="GO" id="GO:0008270">
    <property type="term" value="F:zinc ion binding"/>
    <property type="evidence" value="ECO:0007669"/>
    <property type="project" value="UniProtKB-KW"/>
</dbReference>
<evidence type="ECO:0000256" key="2">
    <source>
        <dbReference type="SAM" id="Phobius"/>
    </source>
</evidence>
<dbReference type="Proteomes" id="UP000187209">
    <property type="component" value="Unassembled WGS sequence"/>
</dbReference>
<keyword evidence="1" id="KW-0479">Metal-binding</keyword>
<organism evidence="4 5">
    <name type="scientific">Stentor coeruleus</name>
    <dbReference type="NCBI Taxonomy" id="5963"/>
    <lineage>
        <taxon>Eukaryota</taxon>
        <taxon>Sar</taxon>
        <taxon>Alveolata</taxon>
        <taxon>Ciliophora</taxon>
        <taxon>Postciliodesmatophora</taxon>
        <taxon>Heterotrichea</taxon>
        <taxon>Heterotrichida</taxon>
        <taxon>Stentoridae</taxon>
        <taxon>Stentor</taxon>
    </lineage>
</organism>
<feature type="domain" description="RING-type" evidence="3">
    <location>
        <begin position="241"/>
        <end position="272"/>
    </location>
</feature>
<keyword evidence="2" id="KW-0472">Membrane</keyword>
<proteinExistence type="predicted"/>
<feature type="transmembrane region" description="Helical" evidence="2">
    <location>
        <begin position="208"/>
        <end position="227"/>
    </location>
</feature>
<evidence type="ECO:0000313" key="5">
    <source>
        <dbReference type="Proteomes" id="UP000187209"/>
    </source>
</evidence>
<evidence type="ECO:0000313" key="4">
    <source>
        <dbReference type="EMBL" id="OMJ79597.1"/>
    </source>
</evidence>